<protein>
    <submittedName>
        <fullName evidence="1">Uncharacterized protein</fullName>
    </submittedName>
</protein>
<dbReference type="Proteomes" id="UP000176101">
    <property type="component" value="Unassembled WGS sequence"/>
</dbReference>
<dbReference type="AlphaFoldDB" id="A0A1E7KD32"/>
<reference evidence="1 2" key="1">
    <citation type="journal article" date="2016" name="Front. Microbiol.">
        <title>Comparative Genomics Analysis of Streptomyces Species Reveals Their Adaptation to the Marine Environment and Their Diversity at the Genomic Level.</title>
        <authorList>
            <person name="Tian X."/>
            <person name="Zhang Z."/>
            <person name="Yang T."/>
            <person name="Chen M."/>
            <person name="Li J."/>
            <person name="Chen F."/>
            <person name="Yang J."/>
            <person name="Li W."/>
            <person name="Zhang B."/>
            <person name="Zhang Z."/>
            <person name="Wu J."/>
            <person name="Zhang C."/>
            <person name="Long L."/>
            <person name="Xiao J."/>
        </authorList>
    </citation>
    <scope>NUCLEOTIDE SEQUENCE [LARGE SCALE GENOMIC DNA]</scope>
    <source>
        <strain evidence="1 2">SCSIO 02100</strain>
    </source>
</reference>
<dbReference type="STRING" id="1075402.AN216_16710"/>
<dbReference type="PATRIC" id="fig|1075402.3.peg.2282"/>
<proteinExistence type="predicted"/>
<gene>
    <name evidence="1" type="ORF">AN216_16710</name>
</gene>
<comment type="caution">
    <text evidence="1">The sequence shown here is derived from an EMBL/GenBank/DDBJ whole genome shotgun (WGS) entry which is preliminary data.</text>
</comment>
<dbReference type="EMBL" id="LJGU01000131">
    <property type="protein sequence ID" value="OEV01747.1"/>
    <property type="molecule type" value="Genomic_DNA"/>
</dbReference>
<dbReference type="SUPFAM" id="SSF54427">
    <property type="entry name" value="NTF2-like"/>
    <property type="match status" value="1"/>
</dbReference>
<evidence type="ECO:0000313" key="2">
    <source>
        <dbReference type="Proteomes" id="UP000176101"/>
    </source>
</evidence>
<accession>A0A1E7KD32</accession>
<dbReference type="InterPro" id="IPR032710">
    <property type="entry name" value="NTF2-like_dom_sf"/>
</dbReference>
<sequence>MIVLLAGGCGDSEDGNERARERVGEVLDRRAVAVRNNDLHGYLAVVDPGSGQQRDHQREVFQNLRRLPLAHWSYHVTDLELREDGLAYTQVRLRYQLRGFDPEPVTATEELVFTHRDGDWYLVTERPGSPRQLWEQGRMSVHQGSHGLVLSADDGDAANVVTARMLRRVGAAADVAVPVVAERWPRGWARSVVVEVPGTLYGVGQRLGTSAESYEGIAALTLGKGKGKGGRPADRIVVNPEAYGELSDTGQQVVMTHETTHVATRKHTSDATPMWLSEGLGDWFGYLGSGRSPRTAAPKLTSAVRDGRVPERLPSDRQFAYDAGAETLGMAYEGSWLACRMIAEEWGEERLMEFYRKVGGKSDDQRAAVEAALGDVLGLDRAEFTARWRDYLRSELG</sequence>
<evidence type="ECO:0000313" key="1">
    <source>
        <dbReference type="EMBL" id="OEV01747.1"/>
    </source>
</evidence>
<keyword evidence="2" id="KW-1185">Reference proteome</keyword>
<organism evidence="1 2">
    <name type="scientific">Streptomyces oceani</name>
    <dbReference type="NCBI Taxonomy" id="1075402"/>
    <lineage>
        <taxon>Bacteria</taxon>
        <taxon>Bacillati</taxon>
        <taxon>Actinomycetota</taxon>
        <taxon>Actinomycetes</taxon>
        <taxon>Kitasatosporales</taxon>
        <taxon>Streptomycetaceae</taxon>
        <taxon>Streptomyces</taxon>
    </lineage>
</organism>
<name>A0A1E7KD32_9ACTN</name>